<dbReference type="InterPro" id="IPR000551">
    <property type="entry name" value="MerR-type_HTH_dom"/>
</dbReference>
<name>A0A2S0N798_9HYPH</name>
<dbReference type="GO" id="GO:0003677">
    <property type="term" value="F:DNA binding"/>
    <property type="evidence" value="ECO:0007669"/>
    <property type="project" value="UniProtKB-KW"/>
</dbReference>
<keyword evidence="7" id="KW-1185">Reference proteome</keyword>
<feature type="region of interest" description="Disordered" evidence="4">
    <location>
        <begin position="124"/>
        <end position="144"/>
    </location>
</feature>
<dbReference type="PANTHER" id="PTHR30204:SF94">
    <property type="entry name" value="HEAVY METAL-DEPENDENT TRANSCRIPTIONAL REGULATOR HI_0293-RELATED"/>
    <property type="match status" value="1"/>
</dbReference>
<dbReference type="AlphaFoldDB" id="A0A2S0N798"/>
<dbReference type="InterPro" id="IPR009061">
    <property type="entry name" value="DNA-bd_dom_put_sf"/>
</dbReference>
<gene>
    <name evidence="6" type="ORF">C6569_02585</name>
</gene>
<dbReference type="Proteomes" id="UP000237889">
    <property type="component" value="Chromosome"/>
</dbReference>
<keyword evidence="1" id="KW-0805">Transcription regulation</keyword>
<dbReference type="Pfam" id="PF09278">
    <property type="entry name" value="MerR-DNA-bind"/>
    <property type="match status" value="1"/>
</dbReference>
<evidence type="ECO:0000256" key="4">
    <source>
        <dbReference type="SAM" id="MobiDB-lite"/>
    </source>
</evidence>
<dbReference type="GO" id="GO:0003700">
    <property type="term" value="F:DNA-binding transcription factor activity"/>
    <property type="evidence" value="ECO:0007669"/>
    <property type="project" value="InterPro"/>
</dbReference>
<protein>
    <submittedName>
        <fullName evidence="6">Cu(I)-responsive transcriptional regulator</fullName>
    </submittedName>
</protein>
<dbReference type="PROSITE" id="PS50937">
    <property type="entry name" value="HTH_MERR_2"/>
    <property type="match status" value="1"/>
</dbReference>
<dbReference type="PANTHER" id="PTHR30204">
    <property type="entry name" value="REDOX-CYCLING DRUG-SENSING TRANSCRIPTIONAL ACTIVATOR SOXR"/>
    <property type="match status" value="1"/>
</dbReference>
<accession>A0A2S0N798</accession>
<evidence type="ECO:0000256" key="1">
    <source>
        <dbReference type="ARBA" id="ARBA00023015"/>
    </source>
</evidence>
<evidence type="ECO:0000256" key="3">
    <source>
        <dbReference type="ARBA" id="ARBA00023163"/>
    </source>
</evidence>
<keyword evidence="2" id="KW-0238">DNA-binding</keyword>
<evidence type="ECO:0000313" key="6">
    <source>
        <dbReference type="EMBL" id="AVO44039.1"/>
    </source>
</evidence>
<dbReference type="InterPro" id="IPR015358">
    <property type="entry name" value="Tscrpt_reg_MerR_DNA-bd"/>
</dbReference>
<dbReference type="PRINTS" id="PR00040">
    <property type="entry name" value="HTHMERR"/>
</dbReference>
<evidence type="ECO:0000313" key="7">
    <source>
        <dbReference type="Proteomes" id="UP000237889"/>
    </source>
</evidence>
<dbReference type="OrthoDB" id="9802944at2"/>
<evidence type="ECO:0000256" key="2">
    <source>
        <dbReference type="ARBA" id="ARBA00023125"/>
    </source>
</evidence>
<dbReference type="EMBL" id="CP027668">
    <property type="protein sequence ID" value="AVO44039.1"/>
    <property type="molecule type" value="Genomic_DNA"/>
</dbReference>
<dbReference type="Pfam" id="PF00376">
    <property type="entry name" value="MerR"/>
    <property type="match status" value="1"/>
</dbReference>
<evidence type="ECO:0000259" key="5">
    <source>
        <dbReference type="PROSITE" id="PS50937"/>
    </source>
</evidence>
<organism evidence="6 7">
    <name type="scientific">Phreatobacter cathodiphilus</name>
    <dbReference type="NCBI Taxonomy" id="1868589"/>
    <lineage>
        <taxon>Bacteria</taxon>
        <taxon>Pseudomonadati</taxon>
        <taxon>Pseudomonadota</taxon>
        <taxon>Alphaproteobacteria</taxon>
        <taxon>Hyphomicrobiales</taxon>
        <taxon>Phreatobacteraceae</taxon>
        <taxon>Phreatobacter</taxon>
    </lineage>
</organism>
<sequence length="144" mass="15836">MNIGQASAASGVSAKMIRYYESIALLPAAGRRDSGYRDYGEEDVHRLSFVRRARDLGFSIEQIRSLLALWTDTGRSNADVRAIARTHLKEMEEQARKLADMIGTLKALVGSCETGPRNTCPIIEELGDHKPAPAAPVKARRRVA</sequence>
<proteinExistence type="predicted"/>
<dbReference type="RefSeq" id="WP_106747369.1">
    <property type="nucleotide sequence ID" value="NZ_CP027668.1"/>
</dbReference>
<dbReference type="SUPFAM" id="SSF46955">
    <property type="entry name" value="Putative DNA-binding domain"/>
    <property type="match status" value="1"/>
</dbReference>
<dbReference type="InterPro" id="IPR047057">
    <property type="entry name" value="MerR_fam"/>
</dbReference>
<reference evidence="6 7" key="1">
    <citation type="submission" date="2018-03" db="EMBL/GenBank/DDBJ databases">
        <title>Genome sequencing of Phreatobacter sp.</title>
        <authorList>
            <person name="Kim S.-J."/>
            <person name="Heo J."/>
            <person name="Kwon S.-W."/>
        </authorList>
    </citation>
    <scope>NUCLEOTIDE SEQUENCE [LARGE SCALE GENOMIC DNA]</scope>
    <source>
        <strain evidence="6 7">S-12</strain>
    </source>
</reference>
<dbReference type="Gene3D" id="1.10.1660.10">
    <property type="match status" value="1"/>
</dbReference>
<feature type="domain" description="HTH merR-type" evidence="5">
    <location>
        <begin position="1"/>
        <end position="69"/>
    </location>
</feature>
<keyword evidence="3" id="KW-0804">Transcription</keyword>
<dbReference type="SMART" id="SM00422">
    <property type="entry name" value="HTH_MERR"/>
    <property type="match status" value="1"/>
</dbReference>
<dbReference type="KEGG" id="phr:C6569_02585"/>